<keyword evidence="5" id="KW-0677">Repeat</keyword>
<evidence type="ECO:0000256" key="9">
    <source>
        <dbReference type="RuleBase" id="RU000488"/>
    </source>
</evidence>
<evidence type="ECO:0000256" key="1">
    <source>
        <dbReference type="ARBA" id="ARBA00004141"/>
    </source>
</evidence>
<dbReference type="eggNOG" id="KOG0759">
    <property type="taxonomic scope" value="Eukaryota"/>
</dbReference>
<dbReference type="Proteomes" id="UP000014500">
    <property type="component" value="Unassembled WGS sequence"/>
</dbReference>
<reference evidence="10" key="2">
    <citation type="submission" date="2015-02" db="UniProtKB">
        <authorList>
            <consortium name="EnsemblMetazoa"/>
        </authorList>
    </citation>
    <scope>IDENTIFICATION</scope>
</reference>
<organism evidence="10 11">
    <name type="scientific">Strigamia maritima</name>
    <name type="common">European centipede</name>
    <name type="synonym">Geophilus maritimus</name>
    <dbReference type="NCBI Taxonomy" id="126957"/>
    <lineage>
        <taxon>Eukaryota</taxon>
        <taxon>Metazoa</taxon>
        <taxon>Ecdysozoa</taxon>
        <taxon>Arthropoda</taxon>
        <taxon>Myriapoda</taxon>
        <taxon>Chilopoda</taxon>
        <taxon>Pleurostigmophora</taxon>
        <taxon>Geophilomorpha</taxon>
        <taxon>Linotaeniidae</taxon>
        <taxon>Strigamia</taxon>
    </lineage>
</organism>
<evidence type="ECO:0000256" key="5">
    <source>
        <dbReference type="ARBA" id="ARBA00022737"/>
    </source>
</evidence>
<dbReference type="PROSITE" id="PS50920">
    <property type="entry name" value="SOLCAR"/>
    <property type="match status" value="3"/>
</dbReference>
<keyword evidence="3 9" id="KW-0813">Transport</keyword>
<keyword evidence="11" id="KW-1185">Reference proteome</keyword>
<reference evidence="11" key="1">
    <citation type="submission" date="2011-05" db="EMBL/GenBank/DDBJ databases">
        <authorList>
            <person name="Richards S.R."/>
            <person name="Qu J."/>
            <person name="Jiang H."/>
            <person name="Jhangiani S.N."/>
            <person name="Agravi P."/>
            <person name="Goodspeed R."/>
            <person name="Gross S."/>
            <person name="Mandapat C."/>
            <person name="Jackson L."/>
            <person name="Mathew T."/>
            <person name="Pu L."/>
            <person name="Thornton R."/>
            <person name="Saada N."/>
            <person name="Wilczek-Boney K.B."/>
            <person name="Lee S."/>
            <person name="Kovar C."/>
            <person name="Wu Y."/>
            <person name="Scherer S.E."/>
            <person name="Worley K.C."/>
            <person name="Muzny D.M."/>
            <person name="Gibbs R."/>
        </authorList>
    </citation>
    <scope>NUCLEOTIDE SEQUENCE</scope>
    <source>
        <strain evidence="11">Brora</strain>
    </source>
</reference>
<dbReference type="Gene3D" id="1.50.40.10">
    <property type="entry name" value="Mitochondrial carrier domain"/>
    <property type="match status" value="1"/>
</dbReference>
<feature type="repeat" description="Solcar" evidence="8">
    <location>
        <begin position="103"/>
        <end position="190"/>
    </location>
</feature>
<evidence type="ECO:0000256" key="3">
    <source>
        <dbReference type="ARBA" id="ARBA00022448"/>
    </source>
</evidence>
<comment type="subcellular location">
    <subcellularLocation>
        <location evidence="1">Membrane</location>
        <topology evidence="1">Multi-pass membrane protein</topology>
    </subcellularLocation>
</comment>
<evidence type="ECO:0000313" key="11">
    <source>
        <dbReference type="Proteomes" id="UP000014500"/>
    </source>
</evidence>
<keyword evidence="4 8" id="KW-0812">Transmembrane</keyword>
<accession>T1J1X7</accession>
<dbReference type="InterPro" id="IPR023395">
    <property type="entry name" value="MCP_dom_sf"/>
</dbReference>
<keyword evidence="7 8" id="KW-0472">Membrane</keyword>
<dbReference type="Pfam" id="PF00153">
    <property type="entry name" value="Mito_carr"/>
    <property type="match status" value="3"/>
</dbReference>
<evidence type="ECO:0000256" key="4">
    <source>
        <dbReference type="ARBA" id="ARBA00022692"/>
    </source>
</evidence>
<evidence type="ECO:0000256" key="6">
    <source>
        <dbReference type="ARBA" id="ARBA00022989"/>
    </source>
</evidence>
<evidence type="ECO:0000313" key="10">
    <source>
        <dbReference type="EnsemblMetazoa" id="SMAR007551-PA"/>
    </source>
</evidence>
<proteinExistence type="inferred from homology"/>
<dbReference type="PANTHER" id="PTHR45618">
    <property type="entry name" value="MITOCHONDRIAL DICARBOXYLATE CARRIER-RELATED"/>
    <property type="match status" value="1"/>
</dbReference>
<dbReference type="EMBL" id="JH431790">
    <property type="status" value="NOT_ANNOTATED_CDS"/>
    <property type="molecule type" value="Genomic_DNA"/>
</dbReference>
<dbReference type="AlphaFoldDB" id="T1J1X7"/>
<dbReference type="PhylomeDB" id="T1J1X7"/>
<dbReference type="GO" id="GO:0016020">
    <property type="term" value="C:membrane"/>
    <property type="evidence" value="ECO:0007669"/>
    <property type="project" value="UniProtKB-SubCell"/>
</dbReference>
<name>T1J1X7_STRMM</name>
<evidence type="ECO:0000256" key="2">
    <source>
        <dbReference type="ARBA" id="ARBA00006375"/>
    </source>
</evidence>
<feature type="repeat" description="Solcar" evidence="8">
    <location>
        <begin position="199"/>
        <end position="283"/>
    </location>
</feature>
<sequence length="290" mass="31783">MPGQQEVRVARWYFGGFAGCGAVCVTHPLDLLKVHLQTQSEGKPKGLIQMTMHIIKKDGVLAMYSGLSAALLRQMTYTMTRFGVYEILRGQLVEPGDIPGFGTKVLIGGLSGLCGGLAGTPADMVNVRMQNDIKLPLEQRRNYKHALDGLYRVYRQEGISNVFRGGGTATIRGGLMNIGQLSFYEQAKQVLIDSGLFMDNLITHFTASVIAGAFATLLTQPIDVLKTRMMNAKPGEFKSIIHCATVTARGGPMAFFKGTVPAFIRLAPHTILLFVFFEQLRMHFGAIQIK</sequence>
<dbReference type="STRING" id="126957.T1J1X7"/>
<dbReference type="OMA" id="DEIKEWC"/>
<protein>
    <recommendedName>
        <fullName evidence="12">Mitochondrial dicarboxylate carrier</fullName>
    </recommendedName>
</protein>
<comment type="similarity">
    <text evidence="2 9">Belongs to the mitochondrial carrier (TC 2.A.29) family.</text>
</comment>
<dbReference type="EnsemblMetazoa" id="SMAR007551-RA">
    <property type="protein sequence ID" value="SMAR007551-PA"/>
    <property type="gene ID" value="SMAR007551"/>
</dbReference>
<evidence type="ECO:0000256" key="8">
    <source>
        <dbReference type="PROSITE-ProRule" id="PRU00282"/>
    </source>
</evidence>
<keyword evidence="6" id="KW-1133">Transmembrane helix</keyword>
<dbReference type="InterPro" id="IPR018108">
    <property type="entry name" value="MCP_transmembrane"/>
</dbReference>
<evidence type="ECO:0008006" key="12">
    <source>
        <dbReference type="Google" id="ProtNLM"/>
    </source>
</evidence>
<dbReference type="InterPro" id="IPR050391">
    <property type="entry name" value="Mito_Metabolite_Transporter"/>
</dbReference>
<dbReference type="HOGENOM" id="CLU_015166_14_1_1"/>
<feature type="repeat" description="Solcar" evidence="8">
    <location>
        <begin position="10"/>
        <end position="91"/>
    </location>
</feature>
<evidence type="ECO:0000256" key="7">
    <source>
        <dbReference type="ARBA" id="ARBA00023136"/>
    </source>
</evidence>
<dbReference type="SUPFAM" id="SSF103506">
    <property type="entry name" value="Mitochondrial carrier"/>
    <property type="match status" value="1"/>
</dbReference>